<evidence type="ECO:0000313" key="3">
    <source>
        <dbReference type="EMBL" id="SPF35309.1"/>
    </source>
</evidence>
<accession>A0A2U3K6N3</accession>
<dbReference type="Gene3D" id="1.25.40.10">
    <property type="entry name" value="Tetratricopeptide repeat domain"/>
    <property type="match status" value="1"/>
</dbReference>
<name>A0A2U3K6N3_9FIRM</name>
<gene>
    <name evidence="3" type="ORF">SBF1_1480004</name>
</gene>
<dbReference type="InterPro" id="IPR019734">
    <property type="entry name" value="TPR_rpt"/>
</dbReference>
<evidence type="ECO:0000313" key="4">
    <source>
        <dbReference type="Proteomes" id="UP000238916"/>
    </source>
</evidence>
<feature type="region of interest" description="Disordered" evidence="2">
    <location>
        <begin position="204"/>
        <end position="230"/>
    </location>
</feature>
<evidence type="ECO:0000256" key="1">
    <source>
        <dbReference type="PROSITE-ProRule" id="PRU00339"/>
    </source>
</evidence>
<evidence type="ECO:0000256" key="2">
    <source>
        <dbReference type="SAM" id="MobiDB-lite"/>
    </source>
</evidence>
<keyword evidence="1" id="KW-0802">TPR repeat</keyword>
<dbReference type="OrthoDB" id="1723294at2"/>
<sequence length="230" mass="24574">MMGKYHRRFAAVLVIVICFAMIVSGGSMFFSGGPVPPAQSNTATNSPNTAANYQAQKVRLAAIAERAKADPGNVQLQNDLGNEYYDAGVAAQSVAPTEAQVNFKQAVEAYQNVLKTNQDTNVMVDMATAAFYSGDNDLADKTFKEALTLKPDHFNGLANYGVFLAEAKQDLPGAIIQWQKAQNLAPDSSEKARLGMFISQAQSQLKGSSNNGTSNPATNGMSNPTLKTQK</sequence>
<dbReference type="PROSITE" id="PS50005">
    <property type="entry name" value="TPR"/>
    <property type="match status" value="1"/>
</dbReference>
<dbReference type="EMBL" id="OMOF01000055">
    <property type="protein sequence ID" value="SPF35309.1"/>
    <property type="molecule type" value="Genomic_DNA"/>
</dbReference>
<dbReference type="AlphaFoldDB" id="A0A2U3K6N3"/>
<feature type="repeat" description="TPR" evidence="1">
    <location>
        <begin position="120"/>
        <end position="153"/>
    </location>
</feature>
<dbReference type="Proteomes" id="UP000238916">
    <property type="component" value="Unassembled WGS sequence"/>
</dbReference>
<proteinExistence type="predicted"/>
<organism evidence="3 4">
    <name type="scientific">Candidatus Desulfosporosinus infrequens</name>
    <dbReference type="NCBI Taxonomy" id="2043169"/>
    <lineage>
        <taxon>Bacteria</taxon>
        <taxon>Bacillati</taxon>
        <taxon>Bacillota</taxon>
        <taxon>Clostridia</taxon>
        <taxon>Eubacteriales</taxon>
        <taxon>Desulfitobacteriaceae</taxon>
        <taxon>Desulfosporosinus</taxon>
    </lineage>
</organism>
<reference evidence="4" key="1">
    <citation type="submission" date="2018-02" db="EMBL/GenBank/DDBJ databases">
        <authorList>
            <person name="Hausmann B."/>
        </authorList>
    </citation>
    <scope>NUCLEOTIDE SEQUENCE [LARGE SCALE GENOMIC DNA]</scope>
    <source>
        <strain evidence="4">Peat soil MAG SbF1</strain>
    </source>
</reference>
<dbReference type="SUPFAM" id="SSF48452">
    <property type="entry name" value="TPR-like"/>
    <property type="match status" value="1"/>
</dbReference>
<dbReference type="InterPro" id="IPR011990">
    <property type="entry name" value="TPR-like_helical_dom_sf"/>
</dbReference>
<protein>
    <submittedName>
        <fullName evidence="3">Uncharacterized protein</fullName>
    </submittedName>
</protein>